<name>A0A0P7Y6A4_9HYPH</name>
<keyword evidence="3" id="KW-0804">Transcription</keyword>
<dbReference type="EMBL" id="LJSX01000022">
    <property type="protein sequence ID" value="KPQ09763.1"/>
    <property type="molecule type" value="Genomic_DNA"/>
</dbReference>
<dbReference type="PROSITE" id="PS50987">
    <property type="entry name" value="HTH_ARSR_2"/>
    <property type="match status" value="1"/>
</dbReference>
<dbReference type="Pfam" id="PF01022">
    <property type="entry name" value="HTH_5"/>
    <property type="match status" value="1"/>
</dbReference>
<dbReference type="EMBL" id="FMBM01000002">
    <property type="protein sequence ID" value="SCC80675.1"/>
    <property type="molecule type" value="Genomic_DNA"/>
</dbReference>
<dbReference type="SUPFAM" id="SSF46785">
    <property type="entry name" value="Winged helix' DNA-binding domain"/>
    <property type="match status" value="1"/>
</dbReference>
<dbReference type="CDD" id="cd00090">
    <property type="entry name" value="HTH_ARSR"/>
    <property type="match status" value="1"/>
</dbReference>
<dbReference type="RefSeq" id="WP_083204434.1">
    <property type="nucleotide sequence ID" value="NZ_FMBM01000002.1"/>
</dbReference>
<dbReference type="SMART" id="SM00418">
    <property type="entry name" value="HTH_ARSR"/>
    <property type="match status" value="1"/>
</dbReference>
<keyword evidence="2" id="KW-0238">DNA-binding</keyword>
<dbReference type="InterPro" id="IPR011991">
    <property type="entry name" value="ArsR-like_HTH"/>
</dbReference>
<protein>
    <submittedName>
        <fullName evidence="5">ArsR family transcriptional regulator</fullName>
    </submittedName>
    <submittedName>
        <fullName evidence="6">Transcriptional regulator, ArsR family</fullName>
    </submittedName>
</protein>
<sequence>MTQPAIEAGALVALVAHDADNTRIAAIAKALGHPARVRIVKLLLAKRSCIGCDIVEDVGLAQSTVSEHLRILKAAGIITGEIERPRICYSLVPGSLDPLADFLDALVDPDEPAHDADTHAPASDPR</sequence>
<feature type="domain" description="HTH arsR-type" evidence="4">
    <location>
        <begin position="16"/>
        <end position="114"/>
    </location>
</feature>
<dbReference type="InterPro" id="IPR001845">
    <property type="entry name" value="HTH_ArsR_DNA-bd_dom"/>
</dbReference>
<keyword evidence="1" id="KW-0805">Transcription regulation</keyword>
<dbReference type="Gene3D" id="1.10.10.10">
    <property type="entry name" value="Winged helix-like DNA-binding domain superfamily/Winged helix DNA-binding domain"/>
    <property type="match status" value="1"/>
</dbReference>
<dbReference type="InterPro" id="IPR051081">
    <property type="entry name" value="HTH_MetalResp_TranReg"/>
</dbReference>
<dbReference type="AlphaFoldDB" id="A0A0P7Y6A4"/>
<evidence type="ECO:0000313" key="8">
    <source>
        <dbReference type="Proteomes" id="UP000182800"/>
    </source>
</evidence>
<evidence type="ECO:0000313" key="5">
    <source>
        <dbReference type="EMBL" id="KPQ09763.1"/>
    </source>
</evidence>
<reference evidence="5 7" key="1">
    <citation type="submission" date="2015-09" db="EMBL/GenBank/DDBJ databases">
        <title>Identification and resolution of microdiversity through metagenomic sequencing of parallel consortia.</title>
        <authorList>
            <person name="Nelson W.C."/>
            <person name="Romine M.F."/>
            <person name="Lindemann S.R."/>
        </authorList>
    </citation>
    <scope>NUCLEOTIDE SEQUENCE [LARGE SCALE GENOMIC DNA]</scope>
    <source>
        <strain evidence="5">HL-109</strain>
    </source>
</reference>
<evidence type="ECO:0000256" key="3">
    <source>
        <dbReference type="ARBA" id="ARBA00023163"/>
    </source>
</evidence>
<dbReference type="OrthoDB" id="9804742at2"/>
<dbReference type="Proteomes" id="UP000050497">
    <property type="component" value="Unassembled WGS sequence"/>
</dbReference>
<evidence type="ECO:0000313" key="6">
    <source>
        <dbReference type="EMBL" id="SCC80675.1"/>
    </source>
</evidence>
<dbReference type="InterPro" id="IPR036390">
    <property type="entry name" value="WH_DNA-bd_sf"/>
</dbReference>
<dbReference type="InterPro" id="IPR036388">
    <property type="entry name" value="WH-like_DNA-bd_sf"/>
</dbReference>
<organism evidence="5 7">
    <name type="scientific">Saliniramus fredricksonii</name>
    <dbReference type="NCBI Taxonomy" id="1653334"/>
    <lineage>
        <taxon>Bacteria</taxon>
        <taxon>Pseudomonadati</taxon>
        <taxon>Pseudomonadota</taxon>
        <taxon>Alphaproteobacteria</taxon>
        <taxon>Hyphomicrobiales</taxon>
        <taxon>Salinarimonadaceae</taxon>
        <taxon>Saliniramus</taxon>
    </lineage>
</organism>
<evidence type="ECO:0000256" key="2">
    <source>
        <dbReference type="ARBA" id="ARBA00023125"/>
    </source>
</evidence>
<evidence type="ECO:0000259" key="4">
    <source>
        <dbReference type="PROSITE" id="PS50987"/>
    </source>
</evidence>
<dbReference type="GO" id="GO:0003700">
    <property type="term" value="F:DNA-binding transcription factor activity"/>
    <property type="evidence" value="ECO:0007669"/>
    <property type="project" value="InterPro"/>
</dbReference>
<dbReference type="PATRIC" id="fig|1653334.4.peg.434"/>
<evidence type="ECO:0000256" key="1">
    <source>
        <dbReference type="ARBA" id="ARBA00023015"/>
    </source>
</evidence>
<dbReference type="PANTHER" id="PTHR33154">
    <property type="entry name" value="TRANSCRIPTIONAL REGULATOR, ARSR FAMILY"/>
    <property type="match status" value="1"/>
</dbReference>
<proteinExistence type="predicted"/>
<keyword evidence="8" id="KW-1185">Reference proteome</keyword>
<dbReference type="NCBIfam" id="NF033788">
    <property type="entry name" value="HTH_metalloreg"/>
    <property type="match status" value="1"/>
</dbReference>
<comment type="caution">
    <text evidence="5">The sequence shown here is derived from an EMBL/GenBank/DDBJ whole genome shotgun (WGS) entry which is preliminary data.</text>
</comment>
<gene>
    <name evidence="6" type="ORF">GA0071312_1632</name>
    <name evidence="5" type="ORF">HLUCCO17_13445</name>
</gene>
<evidence type="ECO:0000313" key="7">
    <source>
        <dbReference type="Proteomes" id="UP000050497"/>
    </source>
</evidence>
<reference evidence="6 8" key="2">
    <citation type="submission" date="2016-08" db="EMBL/GenBank/DDBJ databases">
        <authorList>
            <person name="Varghese N."/>
            <person name="Submissions Spin"/>
        </authorList>
    </citation>
    <scope>NUCLEOTIDE SEQUENCE [LARGE SCALE GENOMIC DNA]</scope>
    <source>
        <strain evidence="6 8">HL-109</strain>
    </source>
</reference>
<dbReference type="PRINTS" id="PR00778">
    <property type="entry name" value="HTHARSR"/>
</dbReference>
<dbReference type="STRING" id="1653334.GA0071312_1632"/>
<accession>A0A0P7Y6A4</accession>
<dbReference type="Proteomes" id="UP000182800">
    <property type="component" value="Unassembled WGS sequence"/>
</dbReference>
<dbReference type="PANTHER" id="PTHR33154:SF15">
    <property type="entry name" value="REGULATORY PROTEIN ARSR"/>
    <property type="match status" value="1"/>
</dbReference>
<dbReference type="GO" id="GO:0003677">
    <property type="term" value="F:DNA binding"/>
    <property type="evidence" value="ECO:0007669"/>
    <property type="project" value="UniProtKB-KW"/>
</dbReference>